<dbReference type="Proteomes" id="UP000076420">
    <property type="component" value="Unassembled WGS sequence"/>
</dbReference>
<feature type="region of interest" description="Disordered" evidence="1">
    <location>
        <begin position="1"/>
        <end position="22"/>
    </location>
</feature>
<dbReference type="Pfam" id="PF00646">
    <property type="entry name" value="F-box"/>
    <property type="match status" value="1"/>
</dbReference>
<dbReference type="VEuPathDB" id="VectorBase:BGLAX_049966"/>
<evidence type="ECO:0000259" key="2">
    <source>
        <dbReference type="Pfam" id="PF00646"/>
    </source>
</evidence>
<dbReference type="InterPro" id="IPR036047">
    <property type="entry name" value="F-box-like_dom_sf"/>
</dbReference>
<gene>
    <name evidence="3" type="primary">106069227</name>
</gene>
<reference evidence="3" key="1">
    <citation type="submission" date="2020-05" db="UniProtKB">
        <authorList>
            <consortium name="EnsemblMetazoa"/>
        </authorList>
    </citation>
    <scope>IDENTIFICATION</scope>
    <source>
        <strain evidence="3">BB02</strain>
    </source>
</reference>
<sequence>MLTPSVVKMDDKKQAELAGDGQPRPQIQTVCAELGRLAPSVVQMEDNIQAELAGDGTPLPRPQNQICDIMSLNERVCHEWKNLPLLVIMNIFSYLTDNEMRIFSQVCQSWYTKFLLIYWCTNLTLQLKLIDNCSLDRVTGLISRKIRQLEISYV</sequence>
<dbReference type="InterPro" id="IPR001810">
    <property type="entry name" value="F-box_dom"/>
</dbReference>
<dbReference type="VEuPathDB" id="VectorBase:BGLB023587"/>
<evidence type="ECO:0000313" key="4">
    <source>
        <dbReference type="Proteomes" id="UP000076420"/>
    </source>
</evidence>
<accession>A0A2C9KUG3</accession>
<name>A0A2C9KUG3_BIOGL</name>
<dbReference type="KEGG" id="bgt:106069227"/>
<dbReference type="Gene3D" id="1.20.1280.50">
    <property type="match status" value="1"/>
</dbReference>
<organism evidence="3 4">
    <name type="scientific">Biomphalaria glabrata</name>
    <name type="common">Bloodfluke planorb</name>
    <name type="synonym">Freshwater snail</name>
    <dbReference type="NCBI Taxonomy" id="6526"/>
    <lineage>
        <taxon>Eukaryota</taxon>
        <taxon>Metazoa</taxon>
        <taxon>Spiralia</taxon>
        <taxon>Lophotrochozoa</taxon>
        <taxon>Mollusca</taxon>
        <taxon>Gastropoda</taxon>
        <taxon>Heterobranchia</taxon>
        <taxon>Euthyneura</taxon>
        <taxon>Panpulmonata</taxon>
        <taxon>Hygrophila</taxon>
        <taxon>Lymnaeoidea</taxon>
        <taxon>Planorbidae</taxon>
        <taxon>Biomphalaria</taxon>
    </lineage>
</organism>
<evidence type="ECO:0000313" key="3">
    <source>
        <dbReference type="EnsemblMetazoa" id="BGLB023587-PA"/>
    </source>
</evidence>
<dbReference type="SUPFAM" id="SSF81383">
    <property type="entry name" value="F-box domain"/>
    <property type="match status" value="1"/>
</dbReference>
<dbReference type="AlphaFoldDB" id="A0A2C9KUG3"/>
<proteinExistence type="predicted"/>
<evidence type="ECO:0000256" key="1">
    <source>
        <dbReference type="SAM" id="MobiDB-lite"/>
    </source>
</evidence>
<protein>
    <recommendedName>
        <fullName evidence="2">F-box domain-containing protein</fullName>
    </recommendedName>
</protein>
<dbReference type="EnsemblMetazoa" id="BGLB023587-RA">
    <property type="protein sequence ID" value="BGLB023587-PA"/>
    <property type="gene ID" value="BGLB023587"/>
</dbReference>
<feature type="domain" description="F-box" evidence="2">
    <location>
        <begin position="80"/>
        <end position="112"/>
    </location>
</feature>